<organism evidence="1 2">
    <name type="scientific">Agrococcus sediminis</name>
    <dbReference type="NCBI Taxonomy" id="2599924"/>
    <lineage>
        <taxon>Bacteria</taxon>
        <taxon>Bacillati</taxon>
        <taxon>Actinomycetota</taxon>
        <taxon>Actinomycetes</taxon>
        <taxon>Micrococcales</taxon>
        <taxon>Microbacteriaceae</taxon>
        <taxon>Agrococcus</taxon>
    </lineage>
</organism>
<name>A0A5M8QRL5_9MICO</name>
<dbReference type="EMBL" id="VOIR01000005">
    <property type="protein sequence ID" value="KAA6436822.1"/>
    <property type="molecule type" value="Genomic_DNA"/>
</dbReference>
<protein>
    <submittedName>
        <fullName evidence="1">Uncharacterized protein</fullName>
    </submittedName>
</protein>
<dbReference type="RefSeq" id="WP_146354313.1">
    <property type="nucleotide sequence ID" value="NZ_VOIR01000005.1"/>
</dbReference>
<sequence>MSPDQAAIARYLDDPAQPDADVLYWAPSDYQTPYGSGYLDAYDLEILRKDALAVVTGPDAARLDRAFFGDYRDDVGERAAGRVLAVDQHATVSGDPRYVVSRFLALIPFFRAQFLPWPLSDRARSALRAMRDSEQPSRKLRRVRRSLVGTDPRSTAVRYWCAGAEQLLRDGGPETRPMVDEDCRSIAACLLASGEIWASDVWGGSIARSLQDEKTASDGL</sequence>
<gene>
    <name evidence="1" type="ORF">FQ330_00480</name>
</gene>
<comment type="caution">
    <text evidence="1">The sequence shown here is derived from an EMBL/GenBank/DDBJ whole genome shotgun (WGS) entry which is preliminary data.</text>
</comment>
<dbReference type="AlphaFoldDB" id="A0A5M8QRL5"/>
<reference evidence="1 2" key="1">
    <citation type="submission" date="2019-08" db="EMBL/GenBank/DDBJ databases">
        <title>Agrococcus lahaulensis sp. nov., isolated from a cold desert of the Indian Himalayas.</title>
        <authorList>
            <person name="Qu J.H."/>
        </authorList>
    </citation>
    <scope>NUCLEOTIDE SEQUENCE [LARGE SCALE GENOMIC DNA]</scope>
    <source>
        <strain evidence="1 2">NS18</strain>
    </source>
</reference>
<evidence type="ECO:0000313" key="2">
    <source>
        <dbReference type="Proteomes" id="UP000323221"/>
    </source>
</evidence>
<accession>A0A5M8QRL5</accession>
<evidence type="ECO:0000313" key="1">
    <source>
        <dbReference type="EMBL" id="KAA6436822.1"/>
    </source>
</evidence>
<dbReference type="Proteomes" id="UP000323221">
    <property type="component" value="Unassembled WGS sequence"/>
</dbReference>
<keyword evidence="2" id="KW-1185">Reference proteome</keyword>
<proteinExistence type="predicted"/>